<organism evidence="8 9">
    <name type="scientific">Trichinella nativa</name>
    <dbReference type="NCBI Taxonomy" id="6335"/>
    <lineage>
        <taxon>Eukaryota</taxon>
        <taxon>Metazoa</taxon>
        <taxon>Ecdysozoa</taxon>
        <taxon>Nematoda</taxon>
        <taxon>Enoplea</taxon>
        <taxon>Dorylaimia</taxon>
        <taxon>Trichinellida</taxon>
        <taxon>Trichinellidae</taxon>
        <taxon>Trichinella</taxon>
    </lineage>
</organism>
<dbReference type="AlphaFoldDB" id="A0A0V1LRM1"/>
<keyword evidence="9" id="KW-1185">Reference proteome</keyword>
<evidence type="ECO:0000256" key="3">
    <source>
        <dbReference type="ARBA" id="ARBA00022692"/>
    </source>
</evidence>
<keyword evidence="5 7" id="KW-0472">Membrane</keyword>
<evidence type="ECO:0000256" key="2">
    <source>
        <dbReference type="ARBA" id="ARBA00005308"/>
    </source>
</evidence>
<protein>
    <recommendedName>
        <fullName evidence="10">Transmembrane protein</fullName>
    </recommendedName>
</protein>
<evidence type="ECO:0000256" key="6">
    <source>
        <dbReference type="SAM" id="MobiDB-lite"/>
    </source>
</evidence>
<evidence type="ECO:0000256" key="4">
    <source>
        <dbReference type="ARBA" id="ARBA00022989"/>
    </source>
</evidence>
<dbReference type="EMBL" id="JYDW01000012">
    <property type="protein sequence ID" value="KRZ62084.1"/>
    <property type="molecule type" value="Genomic_DNA"/>
</dbReference>
<proteinExistence type="inferred from homology"/>
<keyword evidence="3 7" id="KW-0812">Transmembrane</keyword>
<dbReference type="OrthoDB" id="9994280at2759"/>
<gene>
    <name evidence="8" type="ORF">T02_7687</name>
</gene>
<evidence type="ECO:0000256" key="7">
    <source>
        <dbReference type="SAM" id="Phobius"/>
    </source>
</evidence>
<dbReference type="InterPro" id="IPR018787">
    <property type="entry name" value="DUF2371_TMEM200"/>
</dbReference>
<dbReference type="GO" id="GO:0016020">
    <property type="term" value="C:membrane"/>
    <property type="evidence" value="ECO:0007669"/>
    <property type="project" value="UniProtKB-SubCell"/>
</dbReference>
<comment type="similarity">
    <text evidence="2">Belongs to the TMEM200 family.</text>
</comment>
<sequence length="369" mass="40929">MFGSAGREALWSNGRGGSGIHCCDLNCREQYRPRRSGKRQPTVQQTQLMHVLSDNFQPSVSRLHNWRNVIFSLTGIKEASAWLFSIPTLPDPLDHSFQTLLLAGYQINNTGPHRLLIFNLDEKGKGKNKLHGNQPAGYDCPHRILTGNGMIALIKLTSACGSRFFCSFLLDSTVNGSTAWLLSCRLESHPVSNFYSAFFFHLMNTLNEVSPPTLQRLKISALCRISLSGSLLLAAGVAMSIVGYYSRQETSAFVTSDPLVPLSYLGPVVMGAGAFILIIVCVVTLESRDKSESKNSNWKNISSKFRLSSSEQGNNNNNNNNKSVQLETAQSQSSKVRQPISANNSFLTTTRSDRKTTVPFENWNIHCRY</sequence>
<reference evidence="8 9" key="1">
    <citation type="submission" date="2015-05" db="EMBL/GenBank/DDBJ databases">
        <title>Evolution of Trichinella species and genotypes.</title>
        <authorList>
            <person name="Korhonen P.K."/>
            <person name="Edoardo P."/>
            <person name="Giuseppe L.R."/>
            <person name="Gasser R.B."/>
        </authorList>
    </citation>
    <scope>NUCLEOTIDE SEQUENCE [LARGE SCALE GENOMIC DNA]</scope>
    <source>
        <strain evidence="8">ISS10</strain>
    </source>
</reference>
<accession>A0A0V1LRM1</accession>
<evidence type="ECO:0000256" key="1">
    <source>
        <dbReference type="ARBA" id="ARBA00004141"/>
    </source>
</evidence>
<dbReference type="PANTHER" id="PTHR31815">
    <property type="entry name" value="AGAP005329-PA"/>
    <property type="match status" value="1"/>
</dbReference>
<comment type="subcellular location">
    <subcellularLocation>
        <location evidence="1">Membrane</location>
        <topology evidence="1">Multi-pass membrane protein</topology>
    </subcellularLocation>
</comment>
<feature type="transmembrane region" description="Helical" evidence="7">
    <location>
        <begin position="265"/>
        <end position="285"/>
    </location>
</feature>
<name>A0A0V1LRM1_9BILA</name>
<feature type="transmembrane region" description="Helical" evidence="7">
    <location>
        <begin position="225"/>
        <end position="245"/>
    </location>
</feature>
<dbReference type="Proteomes" id="UP000054721">
    <property type="component" value="Unassembled WGS sequence"/>
</dbReference>
<keyword evidence="4 7" id="KW-1133">Transmembrane helix</keyword>
<evidence type="ECO:0000256" key="5">
    <source>
        <dbReference type="ARBA" id="ARBA00023136"/>
    </source>
</evidence>
<evidence type="ECO:0000313" key="8">
    <source>
        <dbReference type="EMBL" id="KRZ62084.1"/>
    </source>
</evidence>
<feature type="region of interest" description="Disordered" evidence="6">
    <location>
        <begin position="308"/>
        <end position="348"/>
    </location>
</feature>
<evidence type="ECO:0008006" key="10">
    <source>
        <dbReference type="Google" id="ProtNLM"/>
    </source>
</evidence>
<feature type="compositionally biased region" description="Polar residues" evidence="6">
    <location>
        <begin position="322"/>
        <end position="348"/>
    </location>
</feature>
<evidence type="ECO:0000313" key="9">
    <source>
        <dbReference type="Proteomes" id="UP000054721"/>
    </source>
</evidence>
<comment type="caution">
    <text evidence="8">The sequence shown here is derived from an EMBL/GenBank/DDBJ whole genome shotgun (WGS) entry which is preliminary data.</text>
</comment>
<dbReference type="PANTHER" id="PTHR31815:SF1">
    <property type="entry name" value="TRANSMEMBRANE PROTEIN 200C"/>
    <property type="match status" value="1"/>
</dbReference>